<reference evidence="2 3" key="1">
    <citation type="journal article" date="2019" name="Nat. Med.">
        <title>A library of human gut bacterial isolates paired with longitudinal multiomics data enables mechanistic microbiome research.</title>
        <authorList>
            <person name="Poyet M."/>
            <person name="Groussin M."/>
            <person name="Gibbons S.M."/>
            <person name="Avila-Pacheco J."/>
            <person name="Jiang X."/>
            <person name="Kearney S.M."/>
            <person name="Perrotta A.R."/>
            <person name="Berdy B."/>
            <person name="Zhao S."/>
            <person name="Lieberman T.D."/>
            <person name="Swanson P.K."/>
            <person name="Smith M."/>
            <person name="Roesemann S."/>
            <person name="Alexander J.E."/>
            <person name="Rich S.A."/>
            <person name="Livny J."/>
            <person name="Vlamakis H."/>
            <person name="Clish C."/>
            <person name="Bullock K."/>
            <person name="Deik A."/>
            <person name="Scott J."/>
            <person name="Pierce K.A."/>
            <person name="Xavier R.J."/>
            <person name="Alm E.J."/>
        </authorList>
    </citation>
    <scope>NUCLEOTIDE SEQUENCE [LARGE SCALE GENOMIC DNA]</scope>
    <source>
        <strain evidence="2 3">BIOML-A31</strain>
    </source>
</reference>
<organism evidence="2 3">
    <name type="scientific">Bacteroides caccae</name>
    <dbReference type="NCBI Taxonomy" id="47678"/>
    <lineage>
        <taxon>Bacteria</taxon>
        <taxon>Pseudomonadati</taxon>
        <taxon>Bacteroidota</taxon>
        <taxon>Bacteroidia</taxon>
        <taxon>Bacteroidales</taxon>
        <taxon>Bacteroidaceae</taxon>
        <taxon>Bacteroides</taxon>
    </lineage>
</organism>
<evidence type="ECO:0000256" key="1">
    <source>
        <dbReference type="SAM" id="Phobius"/>
    </source>
</evidence>
<keyword evidence="1" id="KW-1133">Transmembrane helix</keyword>
<evidence type="ECO:0000313" key="2">
    <source>
        <dbReference type="EMBL" id="KAA5464205.1"/>
    </source>
</evidence>
<proteinExistence type="predicted"/>
<evidence type="ECO:0000313" key="3">
    <source>
        <dbReference type="Proteomes" id="UP000475905"/>
    </source>
</evidence>
<dbReference type="Proteomes" id="UP000475905">
    <property type="component" value="Unassembled WGS sequence"/>
</dbReference>
<dbReference type="AlphaFoldDB" id="A0A6L3KUI5"/>
<dbReference type="EMBL" id="VVYP01000007">
    <property type="protein sequence ID" value="KAA5464205.1"/>
    <property type="molecule type" value="Genomic_DNA"/>
</dbReference>
<keyword evidence="1" id="KW-0812">Transmembrane</keyword>
<protein>
    <submittedName>
        <fullName evidence="2">Uncharacterized protein</fullName>
    </submittedName>
</protein>
<comment type="caution">
    <text evidence="2">The sequence shown here is derived from an EMBL/GenBank/DDBJ whole genome shotgun (WGS) entry which is preliminary data.</text>
</comment>
<keyword evidence="1" id="KW-0472">Membrane</keyword>
<name>A0A6L3KUI5_9BACE</name>
<gene>
    <name evidence="2" type="ORF">F2Y36_07440</name>
</gene>
<accession>A0A6L3KUI5</accession>
<feature type="transmembrane region" description="Helical" evidence="1">
    <location>
        <begin position="6"/>
        <end position="23"/>
    </location>
</feature>
<sequence>MFNLVFYFPLFGLFATAGRIFLLSEGGEGQSDKAEPEKYARQRRGRFLRVTRGGTPALAGLEPPVTFAENSIP</sequence>